<name>A0AAW5P755_9BACT</name>
<accession>A0AAW5P755</accession>
<proteinExistence type="predicted"/>
<dbReference type="RefSeq" id="WP_259258309.1">
    <property type="nucleotide sequence ID" value="NZ_JANTZM010000007.1"/>
</dbReference>
<protein>
    <submittedName>
        <fullName evidence="2">Uncharacterized protein</fullName>
    </submittedName>
</protein>
<feature type="compositionally biased region" description="Basic and acidic residues" evidence="1">
    <location>
        <begin position="181"/>
        <end position="206"/>
    </location>
</feature>
<dbReference type="EMBL" id="JANTZM010000007">
    <property type="protein sequence ID" value="MCS4157783.1"/>
    <property type="molecule type" value="Genomic_DNA"/>
</dbReference>
<reference evidence="2" key="1">
    <citation type="submission" date="2022-08" db="EMBL/GenBank/DDBJ databases">
        <title>Genomic Encyclopedia of Type Strains, Phase V (KMG-V): Genome sequencing to study the core and pangenomes of soil and plant-associated prokaryotes.</title>
        <authorList>
            <person name="Whitman W."/>
        </authorList>
    </citation>
    <scope>NUCLEOTIDE SEQUENCE</scope>
    <source>
        <strain evidence="2">SP3002</strain>
    </source>
</reference>
<evidence type="ECO:0000256" key="1">
    <source>
        <dbReference type="SAM" id="MobiDB-lite"/>
    </source>
</evidence>
<organism evidence="2 3">
    <name type="scientific">Salinibacter ruber</name>
    <dbReference type="NCBI Taxonomy" id="146919"/>
    <lineage>
        <taxon>Bacteria</taxon>
        <taxon>Pseudomonadati</taxon>
        <taxon>Rhodothermota</taxon>
        <taxon>Rhodothermia</taxon>
        <taxon>Rhodothermales</taxon>
        <taxon>Salinibacteraceae</taxon>
        <taxon>Salinibacter</taxon>
    </lineage>
</organism>
<comment type="caution">
    <text evidence="2">The sequence shown here is derived from an EMBL/GenBank/DDBJ whole genome shotgun (WGS) entry which is preliminary data.</text>
</comment>
<feature type="region of interest" description="Disordered" evidence="1">
    <location>
        <begin position="171"/>
        <end position="206"/>
    </location>
</feature>
<evidence type="ECO:0000313" key="3">
    <source>
        <dbReference type="Proteomes" id="UP001155110"/>
    </source>
</evidence>
<dbReference type="Proteomes" id="UP001155110">
    <property type="component" value="Unassembled WGS sequence"/>
</dbReference>
<evidence type="ECO:0000313" key="2">
    <source>
        <dbReference type="EMBL" id="MCS4157783.1"/>
    </source>
</evidence>
<sequence>MNSDKNRRRHILDINPEQADLFEPFCSLYQKVRQDFCYRLSKVTGTDIARVLLEREDLELGQAVDRMINNTVHATVPNGDVLKEYISADGRLIEPHPDQAWVAGRKPEGPLECAYMNLFCWAYRGLHEFWESRLEGPLTVMVTVRRDGIEVQGVLPKPLAEAFYGEEEAVQSALDAQYETQPHDLSDDLSERRPPRRNHEAIDPPF</sequence>
<gene>
    <name evidence="2" type="ORF">GGP99_001747</name>
</gene>
<dbReference type="AlphaFoldDB" id="A0AAW5P755"/>